<dbReference type="Gene3D" id="3.30.470.20">
    <property type="entry name" value="ATP-grasp fold, B domain"/>
    <property type="match status" value="1"/>
</dbReference>
<dbReference type="Proteomes" id="UP001642409">
    <property type="component" value="Unassembled WGS sequence"/>
</dbReference>
<evidence type="ECO:0000313" key="3">
    <source>
        <dbReference type="Proteomes" id="UP001642409"/>
    </source>
</evidence>
<dbReference type="GO" id="GO:0016874">
    <property type="term" value="F:ligase activity"/>
    <property type="evidence" value="ECO:0007669"/>
    <property type="project" value="UniProtKB-KW"/>
</dbReference>
<evidence type="ECO:0000313" key="1">
    <source>
        <dbReference type="EMBL" id="CAI9964597.1"/>
    </source>
</evidence>
<protein>
    <submittedName>
        <fullName evidence="1">Tubulin tyrosine ligase</fullName>
    </submittedName>
    <submittedName>
        <fullName evidence="2">Tubulin_tyrosine ligase</fullName>
    </submittedName>
</protein>
<dbReference type="EMBL" id="CAXDID020000165">
    <property type="protein sequence ID" value="CAL6045638.1"/>
    <property type="molecule type" value="Genomic_DNA"/>
</dbReference>
<reference evidence="1" key="1">
    <citation type="submission" date="2023-06" db="EMBL/GenBank/DDBJ databases">
        <authorList>
            <person name="Kurt Z."/>
        </authorList>
    </citation>
    <scope>NUCLEOTIDE SEQUENCE</scope>
</reference>
<comment type="caution">
    <text evidence="1">The sequence shown here is derived from an EMBL/GenBank/DDBJ whole genome shotgun (WGS) entry which is preliminary data.</text>
</comment>
<keyword evidence="1" id="KW-0436">Ligase</keyword>
<dbReference type="EMBL" id="CATOUU010000981">
    <property type="protein sequence ID" value="CAI9964597.1"/>
    <property type="molecule type" value="Genomic_DNA"/>
</dbReference>
<proteinExistence type="predicted"/>
<dbReference type="AlphaFoldDB" id="A0AA86QWN7"/>
<dbReference type="PANTHER" id="PTHR46069">
    <property type="entry name" value="TUBULIN TYROSINE LIGASE"/>
    <property type="match status" value="1"/>
</dbReference>
<reference evidence="2 3" key="2">
    <citation type="submission" date="2024-07" db="EMBL/GenBank/DDBJ databases">
        <authorList>
            <person name="Akdeniz Z."/>
        </authorList>
    </citation>
    <scope>NUCLEOTIDE SEQUENCE [LARGE SCALE GENOMIC DNA]</scope>
</reference>
<accession>A0AA86QWN7</accession>
<gene>
    <name evidence="2" type="ORF">HINF_LOCUS41226</name>
    <name evidence="1" type="ORF">HINF_LOCUS52242</name>
</gene>
<dbReference type="PANTHER" id="PTHR46069:SF1">
    <property type="entry name" value="CHROMOSOME UNDETERMINED SCAFFOLD_125, WHOLE GENOME SHOTGUN SEQUENCE"/>
    <property type="match status" value="1"/>
</dbReference>
<keyword evidence="3" id="KW-1185">Reference proteome</keyword>
<sequence length="526" mass="61191">MEQQQKSKVYNIYLETNMQQSLYTQILLQRPYWQIHEVREESSLCLGFQNIEAEAFNKRTRLGILFNHLPGSSMLIDVMKVFQVFQNKRPDDVFRHFRFTYHLGTDYDKFKQHVQSIQNATSMKINPSKEQQAQQEAKKLKDSGIQMAIDQEIENDKLWGSQNLNPLCRLSVISKPVISEKRAVSSSMLTRSKSALKSPSLMAPLSASVSIPALAPLNKNLQKPRSSSRQQPQRSLLELAYTPLEYNTMNRWQISTQPPTRITQTSEIQPWFNRPGLYAIKECESILKHLNRELFFTIFCLVLANGDCFIYEKPICYMKSQFESKKIVMQKDCDYVSESQVDLAIDYKKQFTTKIKQQMKESVKQIIQLFRGTLVNSALCTSCFELFTFDFQIGQVGRGKYQHFLTKVQSTPNFQLDSAMAWSVYPRLIDDMFYLTIDQILKPSETVIPHKYKSVFEVVRKNALNVEIAKQKKSKDEIVLEDEDVYKRISLENRKLDGLRWSGGRTKNGFVQVLQRWSEYKGTDNK</sequence>
<name>A0AA86QWN7_9EUKA</name>
<organism evidence="1">
    <name type="scientific">Hexamita inflata</name>
    <dbReference type="NCBI Taxonomy" id="28002"/>
    <lineage>
        <taxon>Eukaryota</taxon>
        <taxon>Metamonada</taxon>
        <taxon>Diplomonadida</taxon>
        <taxon>Hexamitidae</taxon>
        <taxon>Hexamitinae</taxon>
        <taxon>Hexamita</taxon>
    </lineage>
</organism>
<evidence type="ECO:0000313" key="2">
    <source>
        <dbReference type="EMBL" id="CAL6045638.1"/>
    </source>
</evidence>